<dbReference type="InterPro" id="IPR006665">
    <property type="entry name" value="OmpA-like"/>
</dbReference>
<name>A0ABT9SEM7_9BURK</name>
<feature type="chain" id="PRO_5045605989" description="Peptidoglycan-associated lipoprotein" evidence="9">
    <location>
        <begin position="26"/>
        <end position="168"/>
    </location>
</feature>
<proteinExistence type="inferred from homology"/>
<keyword evidence="4 8" id="KW-0564">Palmitate</keyword>
<dbReference type="PANTHER" id="PTHR30329:SF21">
    <property type="entry name" value="LIPOPROTEIN YIAD-RELATED"/>
    <property type="match status" value="1"/>
</dbReference>
<keyword evidence="2 8" id="KW-0732">Signal</keyword>
<comment type="caution">
    <text evidence="11">The sequence shown here is derived from an EMBL/GenBank/DDBJ whole genome shotgun (WGS) entry which is preliminary data.</text>
</comment>
<comment type="function">
    <text evidence="8">Part of the Tol-Pal system, which plays a role in outer membrane invagination during cell division and is important for maintaining outer membrane integrity.</text>
</comment>
<keyword evidence="6 8" id="KW-0449">Lipoprotein</keyword>
<evidence type="ECO:0000256" key="2">
    <source>
        <dbReference type="ARBA" id="ARBA00022729"/>
    </source>
</evidence>
<comment type="subunit">
    <text evidence="8">The Tol-Pal system is composed of five core proteins: the inner membrane proteins TolA, TolQ and TolR, the periplasmic protein TolB and the outer membrane protein Pal. They form a network linking the inner and outer membranes and the peptidoglycan layer.</text>
</comment>
<dbReference type="InterPro" id="IPR006690">
    <property type="entry name" value="OMPA-like_CS"/>
</dbReference>
<dbReference type="PANTHER" id="PTHR30329">
    <property type="entry name" value="STATOR ELEMENT OF FLAGELLAR MOTOR COMPLEX"/>
    <property type="match status" value="1"/>
</dbReference>
<dbReference type="NCBIfam" id="TIGR02802">
    <property type="entry name" value="Pal_lipo"/>
    <property type="match status" value="1"/>
</dbReference>
<dbReference type="PROSITE" id="PS51257">
    <property type="entry name" value="PROKAR_LIPOPROTEIN"/>
    <property type="match status" value="1"/>
</dbReference>
<dbReference type="PROSITE" id="PS01068">
    <property type="entry name" value="OMPA_1"/>
    <property type="match status" value="1"/>
</dbReference>
<dbReference type="RefSeq" id="WP_307692091.1">
    <property type="nucleotide sequence ID" value="NZ_JAUSRO010000017.1"/>
</dbReference>
<evidence type="ECO:0000313" key="11">
    <source>
        <dbReference type="EMBL" id="MDP9902344.1"/>
    </source>
</evidence>
<feature type="domain" description="OmpA-like" evidence="10">
    <location>
        <begin position="54"/>
        <end position="168"/>
    </location>
</feature>
<dbReference type="InterPro" id="IPR039001">
    <property type="entry name" value="Pal"/>
</dbReference>
<dbReference type="Pfam" id="PF00691">
    <property type="entry name" value="OmpA"/>
    <property type="match status" value="1"/>
</dbReference>
<keyword evidence="12" id="KW-1185">Reference proteome</keyword>
<gene>
    <name evidence="8" type="primary">pal</name>
    <name evidence="11" type="ORF">J2W36_004621</name>
</gene>
<evidence type="ECO:0000256" key="7">
    <source>
        <dbReference type="ARBA" id="ARBA00023306"/>
    </source>
</evidence>
<evidence type="ECO:0000313" key="12">
    <source>
        <dbReference type="Proteomes" id="UP001226867"/>
    </source>
</evidence>
<keyword evidence="3 8" id="KW-0472">Membrane</keyword>
<accession>A0ABT9SEM7</accession>
<dbReference type="InterPro" id="IPR014169">
    <property type="entry name" value="Pal_lipo_C"/>
</dbReference>
<evidence type="ECO:0000256" key="1">
    <source>
        <dbReference type="ARBA" id="ARBA00022618"/>
    </source>
</evidence>
<evidence type="ECO:0000256" key="9">
    <source>
        <dbReference type="SAM" id="SignalP"/>
    </source>
</evidence>
<evidence type="ECO:0000256" key="8">
    <source>
        <dbReference type="HAMAP-Rule" id="MF_02204"/>
    </source>
</evidence>
<keyword evidence="5 8" id="KW-0998">Cell outer membrane</keyword>
<dbReference type="InterPro" id="IPR036737">
    <property type="entry name" value="OmpA-like_sf"/>
</dbReference>
<organism evidence="11 12">
    <name type="scientific">Variovorax ginsengisoli</name>
    <dbReference type="NCBI Taxonomy" id="363844"/>
    <lineage>
        <taxon>Bacteria</taxon>
        <taxon>Pseudomonadati</taxon>
        <taxon>Pseudomonadota</taxon>
        <taxon>Betaproteobacteria</taxon>
        <taxon>Burkholderiales</taxon>
        <taxon>Comamonadaceae</taxon>
        <taxon>Variovorax</taxon>
    </lineage>
</organism>
<evidence type="ECO:0000256" key="5">
    <source>
        <dbReference type="ARBA" id="ARBA00023237"/>
    </source>
</evidence>
<evidence type="ECO:0000256" key="6">
    <source>
        <dbReference type="ARBA" id="ARBA00023288"/>
    </source>
</evidence>
<dbReference type="HAMAP" id="MF_02204">
    <property type="entry name" value="Pal"/>
    <property type="match status" value="1"/>
</dbReference>
<sequence>MQNRSFIAALAAAATLLAGCSMPKAGSDNATYYYSNKGASAVAPVRPVPMAPASQVGPQGVARIVYFDFDHYVVKPEYRGVVEAHANFLKARRGAKVTLEGHTDERGGREYNLALGQRRAEAVRNALTVLGVSDSQIDPVSWGVEKPASLDRTEQGYQLNRRVEFTYR</sequence>
<feature type="signal peptide" evidence="9">
    <location>
        <begin position="1"/>
        <end position="25"/>
    </location>
</feature>
<dbReference type="SUPFAM" id="SSF103088">
    <property type="entry name" value="OmpA-like"/>
    <property type="match status" value="1"/>
</dbReference>
<evidence type="ECO:0000256" key="4">
    <source>
        <dbReference type="ARBA" id="ARBA00023139"/>
    </source>
</evidence>
<evidence type="ECO:0000256" key="3">
    <source>
        <dbReference type="ARBA" id="ARBA00023136"/>
    </source>
</evidence>
<keyword evidence="1 8" id="KW-0132">Cell division</keyword>
<dbReference type="EMBL" id="JAUSRO010000017">
    <property type="protein sequence ID" value="MDP9902344.1"/>
    <property type="molecule type" value="Genomic_DNA"/>
</dbReference>
<comment type="similarity">
    <text evidence="8">Belongs to the Pal lipoprotein family.</text>
</comment>
<reference evidence="11 12" key="1">
    <citation type="submission" date="2023-07" db="EMBL/GenBank/DDBJ databases">
        <title>Sorghum-associated microbial communities from plants grown in Nebraska, USA.</title>
        <authorList>
            <person name="Schachtman D."/>
        </authorList>
    </citation>
    <scope>NUCLEOTIDE SEQUENCE [LARGE SCALE GENOMIC DNA]</scope>
    <source>
        <strain evidence="11 12">DS1607</strain>
    </source>
</reference>
<keyword evidence="7 8" id="KW-0131">Cell cycle</keyword>
<evidence type="ECO:0000259" key="10">
    <source>
        <dbReference type="PROSITE" id="PS51123"/>
    </source>
</evidence>
<comment type="subcellular location">
    <subcellularLocation>
        <location evidence="8">Cell outer membrane</location>
        <topology evidence="8">Lipid-anchor</topology>
    </subcellularLocation>
</comment>
<dbReference type="Gene3D" id="3.30.1330.60">
    <property type="entry name" value="OmpA-like domain"/>
    <property type="match status" value="1"/>
</dbReference>
<dbReference type="InterPro" id="IPR050330">
    <property type="entry name" value="Bact_OuterMem_StrucFunc"/>
</dbReference>
<dbReference type="Proteomes" id="UP001226867">
    <property type="component" value="Unassembled WGS sequence"/>
</dbReference>
<dbReference type="CDD" id="cd07185">
    <property type="entry name" value="OmpA_C-like"/>
    <property type="match status" value="1"/>
</dbReference>
<dbReference type="PROSITE" id="PS51123">
    <property type="entry name" value="OMPA_2"/>
    <property type="match status" value="1"/>
</dbReference>
<dbReference type="InterPro" id="IPR006664">
    <property type="entry name" value="OMP_bac"/>
</dbReference>
<protein>
    <recommendedName>
        <fullName evidence="8">Peptidoglycan-associated lipoprotein</fullName>
        <shortName evidence="8">PAL</shortName>
    </recommendedName>
</protein>
<dbReference type="PRINTS" id="PR01021">
    <property type="entry name" value="OMPADOMAIN"/>
</dbReference>